<evidence type="ECO:0000256" key="2">
    <source>
        <dbReference type="ARBA" id="ARBA00022438"/>
    </source>
</evidence>
<dbReference type="GO" id="GO:0006508">
    <property type="term" value="P:proteolysis"/>
    <property type="evidence" value="ECO:0007669"/>
    <property type="project" value="UniProtKB-KW"/>
</dbReference>
<dbReference type="EMBL" id="NJBO01000028">
    <property type="protein sequence ID" value="TKJ38019.1"/>
    <property type="molecule type" value="Genomic_DNA"/>
</dbReference>
<dbReference type="GO" id="GO:0004177">
    <property type="term" value="F:aminopeptidase activity"/>
    <property type="evidence" value="ECO:0007669"/>
    <property type="project" value="UniProtKB-UniRule"/>
</dbReference>
<dbReference type="Gene3D" id="3.40.630.10">
    <property type="entry name" value="Zn peptidases"/>
    <property type="match status" value="1"/>
</dbReference>
<dbReference type="Pfam" id="PF05343">
    <property type="entry name" value="Peptidase_M42"/>
    <property type="match status" value="1"/>
</dbReference>
<dbReference type="InterPro" id="IPR051464">
    <property type="entry name" value="Peptidase_M42_aminopept"/>
</dbReference>
<feature type="binding site" evidence="8">
    <location>
        <position position="221"/>
    </location>
    <ligand>
        <name>Zn(2+)</name>
        <dbReference type="ChEBI" id="CHEBI:29105"/>
        <label>1</label>
    </ligand>
</feature>
<dbReference type="GO" id="GO:0046872">
    <property type="term" value="F:metal ion binding"/>
    <property type="evidence" value="ECO:0007669"/>
    <property type="project" value="UniProtKB-UniRule"/>
</dbReference>
<comment type="cofactor">
    <cofactor evidence="8">
        <name>a divalent metal cation</name>
        <dbReference type="ChEBI" id="CHEBI:60240"/>
    </cofactor>
    <text evidence="8">Binds 2 divalent metal cations per subunit.</text>
</comment>
<comment type="similarity">
    <text evidence="1 6">Belongs to the peptidase M42 family.</text>
</comment>
<dbReference type="InterPro" id="IPR008007">
    <property type="entry name" value="Peptidase_M42"/>
</dbReference>
<gene>
    <name evidence="9" type="ORF">CEE36_10800</name>
</gene>
<keyword evidence="2" id="KW-0031">Aminopeptidase</keyword>
<accession>A0A532USV7</accession>
<dbReference type="Proteomes" id="UP000317778">
    <property type="component" value="Unassembled WGS sequence"/>
</dbReference>
<evidence type="ECO:0000256" key="7">
    <source>
        <dbReference type="PIRSR" id="PIRSR001123-1"/>
    </source>
</evidence>
<feature type="binding site" evidence="8">
    <location>
        <position position="61"/>
    </location>
    <ligand>
        <name>Zn(2+)</name>
        <dbReference type="ChEBI" id="CHEBI:29105"/>
        <label>1</label>
    </ligand>
</feature>
<evidence type="ECO:0000313" key="10">
    <source>
        <dbReference type="Proteomes" id="UP000317778"/>
    </source>
</evidence>
<keyword evidence="4 8" id="KW-0479">Metal-binding</keyword>
<name>A0A532USV7_UNCT6</name>
<proteinExistence type="inferred from homology"/>
<dbReference type="PIRSF" id="PIRSF001123">
    <property type="entry name" value="PepA_GA"/>
    <property type="match status" value="1"/>
</dbReference>
<sequence length="338" mass="37020">MELLKQLCDAPGVSGHEDAVREILIKAVGSYAESVHVDSLGNLFMTKGKGKKGPHLMFTAHTDEVGLMVERIDEQGFIKFMTLGGVDPRVLPAKRVRIGKGGIPGVIGIKPLHLSDKEESKKVMPISDLRIDIGASSKDQAERFVDVGDPIWFDTLFEQQGDILKAKAFDDRAGCYMLTELIKHEFRFPATFVWSVQEEMGLRGARVATTRVRPDIMIVLEGTGACDLPTDADVARRPFLGKGPAITILDRTVVANERLVELLCRSADHEGIPWQFKRPLVGGTDAGAAVRVKALHAAVVAIPARYIHTPVALAHLKDIINTIELVKAAAERLREVKL</sequence>
<evidence type="ECO:0000256" key="3">
    <source>
        <dbReference type="ARBA" id="ARBA00022670"/>
    </source>
</evidence>
<dbReference type="InterPro" id="IPR023367">
    <property type="entry name" value="Peptidase_M42_dom2"/>
</dbReference>
<dbReference type="SUPFAM" id="SSF53187">
    <property type="entry name" value="Zn-dependent exopeptidases"/>
    <property type="match status" value="1"/>
</dbReference>
<feature type="active site" description="Proton acceptor" evidence="7">
    <location>
        <position position="198"/>
    </location>
</feature>
<feature type="binding site" evidence="8">
    <location>
        <position position="308"/>
    </location>
    <ligand>
        <name>Zn(2+)</name>
        <dbReference type="ChEBI" id="CHEBI:29105"/>
        <label>2</label>
    </ligand>
</feature>
<reference evidence="9 10" key="1">
    <citation type="submission" date="2017-06" db="EMBL/GenBank/DDBJ databases">
        <title>Novel microbial phyla capable of carbon fixation and sulfur reduction in deep-sea sediments.</title>
        <authorList>
            <person name="Huang J."/>
            <person name="Baker B."/>
            <person name="Wang Y."/>
        </authorList>
    </citation>
    <scope>NUCLEOTIDE SEQUENCE [LARGE SCALE GENOMIC DNA]</scope>
    <source>
        <strain evidence="9">B3_TA06</strain>
    </source>
</reference>
<evidence type="ECO:0000256" key="8">
    <source>
        <dbReference type="PIRSR" id="PIRSR001123-2"/>
    </source>
</evidence>
<feature type="binding site" evidence="8">
    <location>
        <position position="170"/>
    </location>
    <ligand>
        <name>Zn(2+)</name>
        <dbReference type="ChEBI" id="CHEBI:29105"/>
        <label>2</label>
    </ligand>
</feature>
<keyword evidence="5" id="KW-0378">Hydrolase</keyword>
<evidence type="ECO:0000256" key="5">
    <source>
        <dbReference type="ARBA" id="ARBA00022801"/>
    </source>
</evidence>
<feature type="binding site" evidence="8">
    <location>
        <position position="170"/>
    </location>
    <ligand>
        <name>Zn(2+)</name>
        <dbReference type="ChEBI" id="CHEBI:29105"/>
        <label>1</label>
    </ligand>
</feature>
<evidence type="ECO:0000256" key="1">
    <source>
        <dbReference type="ARBA" id="ARBA00006272"/>
    </source>
</evidence>
<dbReference type="SUPFAM" id="SSF101821">
    <property type="entry name" value="Aminopeptidase/glucanase lid domain"/>
    <property type="match status" value="1"/>
</dbReference>
<feature type="binding site" evidence="8">
    <location>
        <position position="199"/>
    </location>
    <ligand>
        <name>Zn(2+)</name>
        <dbReference type="ChEBI" id="CHEBI:29105"/>
        <label>2</label>
    </ligand>
</feature>
<evidence type="ECO:0008006" key="11">
    <source>
        <dbReference type="Google" id="ProtNLM"/>
    </source>
</evidence>
<protein>
    <recommendedName>
        <fullName evidence="11">M42 family peptidase</fullName>
    </recommendedName>
</protein>
<dbReference type="AlphaFoldDB" id="A0A532USV7"/>
<evidence type="ECO:0000256" key="4">
    <source>
        <dbReference type="ARBA" id="ARBA00022723"/>
    </source>
</evidence>
<dbReference type="Gene3D" id="2.40.30.40">
    <property type="entry name" value="Peptidase M42, domain 2"/>
    <property type="match status" value="1"/>
</dbReference>
<keyword evidence="3" id="KW-0645">Protease</keyword>
<evidence type="ECO:0000256" key="6">
    <source>
        <dbReference type="PIRNR" id="PIRNR001123"/>
    </source>
</evidence>
<dbReference type="PANTHER" id="PTHR32481:SF0">
    <property type="entry name" value="AMINOPEPTIDASE YPDE-RELATED"/>
    <property type="match status" value="1"/>
</dbReference>
<organism evidence="9 10">
    <name type="scientific">candidate division TA06 bacterium B3_TA06</name>
    <dbReference type="NCBI Taxonomy" id="2012487"/>
    <lineage>
        <taxon>Bacteria</taxon>
        <taxon>Bacteria division TA06</taxon>
    </lineage>
</organism>
<dbReference type="PANTHER" id="PTHR32481">
    <property type="entry name" value="AMINOPEPTIDASE"/>
    <property type="match status" value="1"/>
</dbReference>
<comment type="caution">
    <text evidence="9">The sequence shown here is derived from an EMBL/GenBank/DDBJ whole genome shotgun (WGS) entry which is preliminary data.</text>
</comment>
<evidence type="ECO:0000313" key="9">
    <source>
        <dbReference type="EMBL" id="TKJ38019.1"/>
    </source>
</evidence>